<organism evidence="1 2">
    <name type="scientific">Crossiella cryophila</name>
    <dbReference type="NCBI Taxonomy" id="43355"/>
    <lineage>
        <taxon>Bacteria</taxon>
        <taxon>Bacillati</taxon>
        <taxon>Actinomycetota</taxon>
        <taxon>Actinomycetes</taxon>
        <taxon>Pseudonocardiales</taxon>
        <taxon>Pseudonocardiaceae</taxon>
        <taxon>Crossiella</taxon>
    </lineage>
</organism>
<dbReference type="AlphaFoldDB" id="A0A7W7CLJ7"/>
<evidence type="ECO:0000313" key="2">
    <source>
        <dbReference type="Proteomes" id="UP000533598"/>
    </source>
</evidence>
<accession>A0A7W7CLJ7</accession>
<dbReference type="Gene3D" id="1.10.287.1060">
    <property type="entry name" value="ESAT-6-like"/>
    <property type="match status" value="1"/>
</dbReference>
<keyword evidence="2" id="KW-1185">Reference proteome</keyword>
<gene>
    <name evidence="1" type="ORF">HNR67_008126</name>
</gene>
<proteinExistence type="predicted"/>
<sequence length="101" mass="10870">MVDIVRGNFQQLEGFAQQLLSTINQIQSEMDQMAQAAGITGSDWTDTGGGEFGGVHDAWKAVSQQRQELVEQIRSGVTNTNSNLQTALQQSISRIGSTSIG</sequence>
<evidence type="ECO:0000313" key="1">
    <source>
        <dbReference type="EMBL" id="MBB4682008.1"/>
    </source>
</evidence>
<comment type="caution">
    <text evidence="1">The sequence shown here is derived from an EMBL/GenBank/DDBJ whole genome shotgun (WGS) entry which is preliminary data.</text>
</comment>
<dbReference type="RefSeq" id="WP_185008993.1">
    <property type="nucleotide sequence ID" value="NZ_BAAAUI010000088.1"/>
</dbReference>
<dbReference type="Pfam" id="PF06013">
    <property type="entry name" value="WXG100"/>
    <property type="match status" value="1"/>
</dbReference>
<dbReference type="InterPro" id="IPR010310">
    <property type="entry name" value="T7SS_ESAT-6-like"/>
</dbReference>
<reference evidence="1 2" key="1">
    <citation type="submission" date="2020-08" db="EMBL/GenBank/DDBJ databases">
        <title>Sequencing the genomes of 1000 actinobacteria strains.</title>
        <authorList>
            <person name="Klenk H.-P."/>
        </authorList>
    </citation>
    <scope>NUCLEOTIDE SEQUENCE [LARGE SCALE GENOMIC DNA]</scope>
    <source>
        <strain evidence="1 2">DSM 44230</strain>
    </source>
</reference>
<dbReference type="EMBL" id="JACHMH010000001">
    <property type="protein sequence ID" value="MBB4682008.1"/>
    <property type="molecule type" value="Genomic_DNA"/>
</dbReference>
<dbReference type="Proteomes" id="UP000533598">
    <property type="component" value="Unassembled WGS sequence"/>
</dbReference>
<protein>
    <submittedName>
        <fullName evidence="1">Uncharacterized protein YukE</fullName>
    </submittedName>
</protein>
<dbReference type="SUPFAM" id="SSF140453">
    <property type="entry name" value="EsxAB dimer-like"/>
    <property type="match status" value="1"/>
</dbReference>
<name>A0A7W7CLJ7_9PSEU</name>
<dbReference type="InterPro" id="IPR036689">
    <property type="entry name" value="ESAT-6-like_sf"/>
</dbReference>